<accession>S5MKC3</accession>
<sequence>MCNSNGHLHHFYVNGFQKFCNSSDFILSLYCVKLVK</sequence>
<protein>
    <submittedName>
        <fullName evidence="1">Uncharacterized protein</fullName>
    </submittedName>
</protein>
<organism evidence="1">
    <name type="scientific">Dolomedes mizhoanus</name>
    <dbReference type="NCBI Taxonomy" id="1366394"/>
    <lineage>
        <taxon>Eukaryota</taxon>
        <taxon>Metazoa</taxon>
        <taxon>Ecdysozoa</taxon>
        <taxon>Arthropoda</taxon>
        <taxon>Chelicerata</taxon>
        <taxon>Arachnida</taxon>
        <taxon>Araneae</taxon>
        <taxon>Araneomorphae</taxon>
        <taxon>Entelegynae</taxon>
        <taxon>Lycosoidea</taxon>
        <taxon>Pisauridae</taxon>
        <taxon>Dolomedes</taxon>
    </lineage>
</organism>
<reference evidence="1" key="1">
    <citation type="journal article" date="2013" name="Toxicon">
        <title>Transcriptome analysis of venom glands from a single fishing spider Dolomedes mizhoanus.</title>
        <authorList>
            <person name="Jiang L."/>
            <person name="Liu C."/>
            <person name="Duan Z."/>
            <person name="Deng M."/>
            <person name="Tang X."/>
            <person name="Liang S."/>
        </authorList>
    </citation>
    <scope>NUCLEOTIDE SEQUENCE</scope>
    <source>
        <strain evidence="1">DM-37</strain>
    </source>
</reference>
<name>S5MKC3_9ARAC</name>
<proteinExistence type="predicted"/>
<dbReference type="EMBL" id="KC480160">
    <property type="protein sequence ID" value="AGR53523.1"/>
    <property type="molecule type" value="Genomic_DNA"/>
</dbReference>
<dbReference type="AlphaFoldDB" id="S5MKC3"/>
<evidence type="ECO:0000313" key="1">
    <source>
        <dbReference type="EMBL" id="AGR53523.1"/>
    </source>
</evidence>